<accession>F2K3V5</accession>
<name>F2K3V5_MARM1</name>
<dbReference type="AlphaFoldDB" id="F2K3V5"/>
<protein>
    <submittedName>
        <fullName evidence="1">Uncharacterized protein</fullName>
    </submittedName>
</protein>
<dbReference type="OrthoDB" id="7055954at2"/>
<dbReference type="Proteomes" id="UP000001062">
    <property type="component" value="Chromosome"/>
</dbReference>
<organism evidence="1 2">
    <name type="scientific">Marinomonas mediterranea (strain ATCC 700492 / JCM 21426 / NBRC 103028 / MMB-1)</name>
    <dbReference type="NCBI Taxonomy" id="717774"/>
    <lineage>
        <taxon>Bacteria</taxon>
        <taxon>Pseudomonadati</taxon>
        <taxon>Pseudomonadota</taxon>
        <taxon>Gammaproteobacteria</taxon>
        <taxon>Oceanospirillales</taxon>
        <taxon>Oceanospirillaceae</taxon>
        <taxon>Marinomonas</taxon>
    </lineage>
</organism>
<dbReference type="EMBL" id="CP002583">
    <property type="protein sequence ID" value="ADZ90204.1"/>
    <property type="molecule type" value="Genomic_DNA"/>
</dbReference>
<dbReference type="RefSeq" id="WP_013660109.1">
    <property type="nucleotide sequence ID" value="NC_015276.1"/>
</dbReference>
<dbReference type="PATRIC" id="fig|717774.3.peg.971"/>
<gene>
    <name evidence="1" type="ordered locus">Marme_0929</name>
</gene>
<dbReference type="HOGENOM" id="CLU_885094_0_0_6"/>
<evidence type="ECO:0000313" key="1">
    <source>
        <dbReference type="EMBL" id="ADZ90204.1"/>
    </source>
</evidence>
<proteinExistence type="predicted"/>
<reference evidence="1 2" key="1">
    <citation type="journal article" date="2012" name="Stand. Genomic Sci.">
        <title>Complete genome sequence of the melanogenic marine bacterium Marinomonas mediterranea type strain (MMB-1(T)).</title>
        <authorList>
            <person name="Lucas-Elio P."/>
            <person name="Goodwin L."/>
            <person name="Woyke T."/>
            <person name="Pitluck S."/>
            <person name="Nolan M."/>
            <person name="Kyrpides N.C."/>
            <person name="Detter J.C."/>
            <person name="Copeland A."/>
            <person name="Teshima H."/>
            <person name="Bruce D."/>
            <person name="Detter C."/>
            <person name="Tapia R."/>
            <person name="Han S."/>
            <person name="Land M.L."/>
            <person name="Ivanova N."/>
            <person name="Mikhailova N."/>
            <person name="Johnston A.W."/>
            <person name="Sanchez-Amat A."/>
        </authorList>
    </citation>
    <scope>NUCLEOTIDE SEQUENCE [LARGE SCALE GENOMIC DNA]</scope>
    <source>
        <strain evidence="2">ATCC 700492 / JCM 21426 / NBRC 103028 / MMB-1</strain>
    </source>
</reference>
<keyword evidence="2" id="KW-1185">Reference proteome</keyword>
<sequence length="314" mass="36198">MTDAAKVYLSLYSVDCLSSATRYEDVDNIVACLKETLTLYDRSKNVHIECPNDLFEFGDIGSSLGDRLLDILDDNWDYYLFYLAEINKIVLGYVKHNNTECLIFLIKNQLIDLPRHYAFVISNKYQWPDIVMDQHTTSWKDTLNKNSKFISDSNGNVDNFIAWSEMNYEYIDFHPDLKNTLSTIQVGTYIDYQSQLSHCLNTLNQSYHLISNDPNKNQEDLNVISAYSHTLGNSLSCTRQAKNKVSAIFSPPPLVASSEFEEINCEYHLKIDTDDNGNRIPHGKGNPVRVYFGLKTYKEYERKQIKLAHMGKHL</sequence>
<evidence type="ECO:0000313" key="2">
    <source>
        <dbReference type="Proteomes" id="UP000001062"/>
    </source>
</evidence>
<dbReference type="KEGG" id="mme:Marme_0929"/>